<dbReference type="SUPFAM" id="SSF54928">
    <property type="entry name" value="RNA-binding domain, RBD"/>
    <property type="match status" value="1"/>
</dbReference>
<gene>
    <name evidence="6" type="ORF">BDA99DRAFT_514319</name>
</gene>
<evidence type="ECO:0000256" key="4">
    <source>
        <dbReference type="SAM" id="MobiDB-lite"/>
    </source>
</evidence>
<evidence type="ECO:0000313" key="7">
    <source>
        <dbReference type="Proteomes" id="UP001209540"/>
    </source>
</evidence>
<feature type="compositionally biased region" description="Low complexity" evidence="4">
    <location>
        <begin position="86"/>
        <end position="104"/>
    </location>
</feature>
<feature type="domain" description="HTH La-type RNA-binding" evidence="5">
    <location>
        <begin position="201"/>
        <end position="290"/>
    </location>
</feature>
<feature type="compositionally biased region" description="Basic residues" evidence="4">
    <location>
        <begin position="420"/>
        <end position="436"/>
    </location>
</feature>
<dbReference type="Pfam" id="PF05383">
    <property type="entry name" value="La"/>
    <property type="match status" value="1"/>
</dbReference>
<dbReference type="InterPro" id="IPR006630">
    <property type="entry name" value="La_HTH"/>
</dbReference>
<sequence length="515" mass="59486">MDSITSSMYTLNLGSNDKMKNTILSSSPCSPPLPSPHQFKQPGSSYYNSEQLPPPYHFLYHYPPPYFAPTFSSPFLTDSISPVMDTTTSAAPPSKITTPSSTTTDLLNHHHHESFDSEEEEEEDDALYQEHHSSCSYSSVSCISPTLSSMTDEDHGGYHDDPYSLDDQDDDLEIILTDDSFMWSENMFSANSFRNQHPSQRYEEEVDYGCLQRQLEYYFSRHNLANDIYLVSQMDIDLYVPITTIAQFHRVQHYTTDIHEIIQVLKRSPYVIVDETETRVKPNISPSMERTTVILRELPQETTEQEITDLLRELDSPPVKNIKYDFGNIWYIVFESEDDALKFFYDTRGCLFKEKPVAARMKSIPAIHNIFESIQRRHKQKQHSSSLVTFGSINDNKDRLQLDDLDKKEKLEDEKEVSTKKRRRTRRGGQKSKRKREQLAKNNKSLTTTTNTTSTINNNHNNNKNKKNNLQRRPGNKNNSTGATTTNNRRTTTTPQDPDTVTYANVVKRNKKRHH</sequence>
<feature type="region of interest" description="Disordered" evidence="4">
    <location>
        <begin position="86"/>
        <end position="130"/>
    </location>
</feature>
<dbReference type="AlphaFoldDB" id="A0AAD5K7Q0"/>
<feature type="compositionally biased region" description="Low complexity" evidence="4">
    <location>
        <begin position="484"/>
        <end position="502"/>
    </location>
</feature>
<accession>A0AAD5K7Q0</accession>
<dbReference type="InterPro" id="IPR045180">
    <property type="entry name" value="La_dom_prot"/>
</dbReference>
<comment type="caution">
    <text evidence="6">The sequence shown here is derived from an EMBL/GenBank/DDBJ whole genome shotgun (WGS) entry which is preliminary data.</text>
</comment>
<feature type="compositionally biased region" description="Acidic residues" evidence="4">
    <location>
        <begin position="116"/>
        <end position="127"/>
    </location>
</feature>
<evidence type="ECO:0000259" key="5">
    <source>
        <dbReference type="PROSITE" id="PS50961"/>
    </source>
</evidence>
<dbReference type="EMBL" id="JAIXMP010000018">
    <property type="protein sequence ID" value="KAI9258851.1"/>
    <property type="molecule type" value="Genomic_DNA"/>
</dbReference>
<dbReference type="InterPro" id="IPR036388">
    <property type="entry name" value="WH-like_DNA-bd_sf"/>
</dbReference>
<dbReference type="Pfam" id="PF26088">
    <property type="entry name" value="RRM_LARP4"/>
    <property type="match status" value="1"/>
</dbReference>
<feature type="region of interest" description="Disordered" evidence="4">
    <location>
        <begin position="411"/>
        <end position="515"/>
    </location>
</feature>
<organism evidence="6 7">
    <name type="scientific">Phascolomyces articulosus</name>
    <dbReference type="NCBI Taxonomy" id="60185"/>
    <lineage>
        <taxon>Eukaryota</taxon>
        <taxon>Fungi</taxon>
        <taxon>Fungi incertae sedis</taxon>
        <taxon>Mucoromycota</taxon>
        <taxon>Mucoromycotina</taxon>
        <taxon>Mucoromycetes</taxon>
        <taxon>Mucorales</taxon>
        <taxon>Lichtheimiaceae</taxon>
        <taxon>Phascolomyces</taxon>
    </lineage>
</organism>
<feature type="compositionally biased region" description="Low complexity" evidence="4">
    <location>
        <begin position="441"/>
        <end position="462"/>
    </location>
</feature>
<evidence type="ECO:0000256" key="2">
    <source>
        <dbReference type="ARBA" id="ARBA00022884"/>
    </source>
</evidence>
<dbReference type="InterPro" id="IPR036390">
    <property type="entry name" value="WH_DNA-bd_sf"/>
</dbReference>
<dbReference type="PROSITE" id="PS50961">
    <property type="entry name" value="HTH_LA"/>
    <property type="match status" value="1"/>
</dbReference>
<dbReference type="Gene3D" id="1.10.10.10">
    <property type="entry name" value="Winged helix-like DNA-binding domain superfamily/Winged helix DNA-binding domain"/>
    <property type="match status" value="1"/>
</dbReference>
<evidence type="ECO:0000313" key="6">
    <source>
        <dbReference type="EMBL" id="KAI9258851.1"/>
    </source>
</evidence>
<proteinExistence type="predicted"/>
<reference evidence="6" key="2">
    <citation type="submission" date="2023-02" db="EMBL/GenBank/DDBJ databases">
        <authorList>
            <consortium name="DOE Joint Genome Institute"/>
            <person name="Mondo S.J."/>
            <person name="Chang Y."/>
            <person name="Wang Y."/>
            <person name="Ahrendt S."/>
            <person name="Andreopoulos W."/>
            <person name="Barry K."/>
            <person name="Beard J."/>
            <person name="Benny G.L."/>
            <person name="Blankenship S."/>
            <person name="Bonito G."/>
            <person name="Cuomo C."/>
            <person name="Desiro A."/>
            <person name="Gervers K.A."/>
            <person name="Hundley H."/>
            <person name="Kuo A."/>
            <person name="LaButti K."/>
            <person name="Lang B.F."/>
            <person name="Lipzen A."/>
            <person name="O'Donnell K."/>
            <person name="Pangilinan J."/>
            <person name="Reynolds N."/>
            <person name="Sandor L."/>
            <person name="Smith M.W."/>
            <person name="Tsang A."/>
            <person name="Grigoriev I.V."/>
            <person name="Stajich J.E."/>
            <person name="Spatafora J.W."/>
        </authorList>
    </citation>
    <scope>NUCLEOTIDE SEQUENCE</scope>
    <source>
        <strain evidence="6">RSA 2281</strain>
    </source>
</reference>
<dbReference type="GO" id="GO:0045727">
    <property type="term" value="P:positive regulation of translation"/>
    <property type="evidence" value="ECO:0007669"/>
    <property type="project" value="TreeGrafter"/>
</dbReference>
<dbReference type="SMART" id="SM00715">
    <property type="entry name" value="LA"/>
    <property type="match status" value="1"/>
</dbReference>
<protein>
    <recommendedName>
        <fullName evidence="5">HTH La-type RNA-binding domain-containing protein</fullName>
    </recommendedName>
</protein>
<evidence type="ECO:0000256" key="3">
    <source>
        <dbReference type="PROSITE-ProRule" id="PRU00332"/>
    </source>
</evidence>
<dbReference type="Proteomes" id="UP001209540">
    <property type="component" value="Unassembled WGS sequence"/>
</dbReference>
<reference evidence="6" key="1">
    <citation type="journal article" date="2022" name="IScience">
        <title>Evolution of zygomycete secretomes and the origins of terrestrial fungal ecologies.</title>
        <authorList>
            <person name="Chang Y."/>
            <person name="Wang Y."/>
            <person name="Mondo S."/>
            <person name="Ahrendt S."/>
            <person name="Andreopoulos W."/>
            <person name="Barry K."/>
            <person name="Beard J."/>
            <person name="Benny G.L."/>
            <person name="Blankenship S."/>
            <person name="Bonito G."/>
            <person name="Cuomo C."/>
            <person name="Desiro A."/>
            <person name="Gervers K.A."/>
            <person name="Hundley H."/>
            <person name="Kuo A."/>
            <person name="LaButti K."/>
            <person name="Lang B.F."/>
            <person name="Lipzen A."/>
            <person name="O'Donnell K."/>
            <person name="Pangilinan J."/>
            <person name="Reynolds N."/>
            <person name="Sandor L."/>
            <person name="Smith M.E."/>
            <person name="Tsang A."/>
            <person name="Grigoriev I.V."/>
            <person name="Stajich J.E."/>
            <person name="Spatafora J.W."/>
        </authorList>
    </citation>
    <scope>NUCLEOTIDE SEQUENCE</scope>
    <source>
        <strain evidence="6">RSA 2281</strain>
    </source>
</reference>
<evidence type="ECO:0000256" key="1">
    <source>
        <dbReference type="ARBA" id="ARBA00022553"/>
    </source>
</evidence>
<dbReference type="PANTHER" id="PTHR22792:SF132">
    <property type="entry name" value="LA-RELATED PROTEIN 1"/>
    <property type="match status" value="1"/>
</dbReference>
<keyword evidence="2 3" id="KW-0694">RNA-binding</keyword>
<keyword evidence="1" id="KW-0597">Phosphoprotein</keyword>
<dbReference type="GO" id="GO:0010494">
    <property type="term" value="C:cytoplasmic stress granule"/>
    <property type="evidence" value="ECO:0007669"/>
    <property type="project" value="TreeGrafter"/>
</dbReference>
<name>A0AAD5K7Q0_9FUNG</name>
<dbReference type="InterPro" id="IPR058699">
    <property type="entry name" value="RRM_LARP4/4B"/>
</dbReference>
<dbReference type="PANTHER" id="PTHR22792">
    <property type="entry name" value="LUPUS LA PROTEIN-RELATED"/>
    <property type="match status" value="1"/>
</dbReference>
<keyword evidence="7" id="KW-1185">Reference proteome</keyword>
<dbReference type="GO" id="GO:0003723">
    <property type="term" value="F:RNA binding"/>
    <property type="evidence" value="ECO:0007669"/>
    <property type="project" value="UniProtKB-UniRule"/>
</dbReference>
<dbReference type="SUPFAM" id="SSF46785">
    <property type="entry name" value="Winged helix' DNA-binding domain"/>
    <property type="match status" value="1"/>
</dbReference>
<dbReference type="InterPro" id="IPR035979">
    <property type="entry name" value="RBD_domain_sf"/>
</dbReference>
<feature type="region of interest" description="Disordered" evidence="4">
    <location>
        <begin position="20"/>
        <end position="46"/>
    </location>
</feature>
<dbReference type="GO" id="GO:0005829">
    <property type="term" value="C:cytosol"/>
    <property type="evidence" value="ECO:0007669"/>
    <property type="project" value="TreeGrafter"/>
</dbReference>